<dbReference type="AlphaFoldDB" id="A0A4P7GNH1"/>
<evidence type="ECO:0000313" key="2">
    <source>
        <dbReference type="EMBL" id="QBR93756.1"/>
    </source>
</evidence>
<dbReference type="Proteomes" id="UP000294894">
    <property type="component" value="Chromosome"/>
</dbReference>
<evidence type="ECO:0000313" key="3">
    <source>
        <dbReference type="Proteomes" id="UP000294894"/>
    </source>
</evidence>
<dbReference type="RefSeq" id="WP_135079493.1">
    <property type="nucleotide sequence ID" value="NZ_CP038267.1"/>
</dbReference>
<dbReference type="InterPro" id="IPR058684">
    <property type="entry name" value="YopA_M"/>
</dbReference>
<dbReference type="EMBL" id="CP038267">
    <property type="protein sequence ID" value="QBR93756.1"/>
    <property type="molecule type" value="Genomic_DNA"/>
</dbReference>
<sequence>MTSTPDPDCGCRHTLTNEAGEEFTIIHQMPKALSHYYPLPDLATGVIPLYRGKFQTDGKRYRGVISLSLDPRPTVDVSGVRNVTIEDIMALDGSRGSAKWVDRPTVAVDVKEVPKPPKTPHLRWSRKAGTERRSWDPAPIDVGSGPVDEITFFVLNGWLAFDGLNTCYDGHDRPGRVQIGLGEWELRIEPRGDHAPKVVRDHSRGRGQSAVTHVGRIRRLDGVDFEPLDAVGVLEVVETLVSFALGRVTSVALPVGMLNGKPVWTRWSALRAVDRPLGSTPWLDASRAAAQLAELFQCGHAASLDALKWEVFQRTLGYYFSANFEATVTMKVMLPVSGLLMLSFAYFVETLPPGDPARLSKKAWKALTAEEAIRLLLDRMAADTAVPGHLAHLVGVQSKLATAANPAPDGLSCVVKMRNDVAHPERARLARWDTYEWAEAGFVAMGFFDAAMLWWLDYQGRYIPRSAKHRSAGDAVDVPWGSGTS</sequence>
<protein>
    <recommendedName>
        <fullName evidence="1">YopA central domain-containing protein</fullName>
    </recommendedName>
</protein>
<name>A0A4P7GNH1_9ACTN</name>
<feature type="domain" description="YopA central" evidence="1">
    <location>
        <begin position="145"/>
        <end position="274"/>
    </location>
</feature>
<dbReference type="Pfam" id="PF26308">
    <property type="entry name" value="YopA_M"/>
    <property type="match status" value="1"/>
</dbReference>
<evidence type="ECO:0000259" key="1">
    <source>
        <dbReference type="Pfam" id="PF26308"/>
    </source>
</evidence>
<keyword evidence="3" id="KW-1185">Reference proteome</keyword>
<accession>A0A4P7GNH1</accession>
<proteinExistence type="predicted"/>
<dbReference type="OrthoDB" id="2443673at2"/>
<reference evidence="2 3" key="1">
    <citation type="submission" date="2019-03" db="EMBL/GenBank/DDBJ databases">
        <title>Three New Species of Nocardioides, Nocardioides euryhalodurans sp. nov., Nocardioides seonyuensis sp. nov. and Nocardioides eburneoflavus sp. nov., Iolated from Soil.</title>
        <authorList>
            <person name="Roh S.G."/>
            <person name="Lee C."/>
            <person name="Kim M.-K."/>
            <person name="Kim S.B."/>
        </authorList>
    </citation>
    <scope>NUCLEOTIDE SEQUENCE [LARGE SCALE GENOMIC DNA]</scope>
    <source>
        <strain evidence="2 3">MMS17-SY117</strain>
    </source>
</reference>
<organism evidence="2 3">
    <name type="scientific">Nocardioides euryhalodurans</name>
    <dbReference type="NCBI Taxonomy" id="2518370"/>
    <lineage>
        <taxon>Bacteria</taxon>
        <taxon>Bacillati</taxon>
        <taxon>Actinomycetota</taxon>
        <taxon>Actinomycetes</taxon>
        <taxon>Propionibacteriales</taxon>
        <taxon>Nocardioidaceae</taxon>
        <taxon>Nocardioides</taxon>
    </lineage>
</organism>
<gene>
    <name evidence="2" type="ORF">EXE57_16840</name>
</gene>
<dbReference type="KEGG" id="noy:EXE57_16840"/>